<evidence type="ECO:0000313" key="7">
    <source>
        <dbReference type="Proteomes" id="UP000245207"/>
    </source>
</evidence>
<dbReference type="GO" id="GO:0032432">
    <property type="term" value="C:actin filament bundle"/>
    <property type="evidence" value="ECO:0007669"/>
    <property type="project" value="TreeGrafter"/>
</dbReference>
<dbReference type="EMBL" id="PKPP01002501">
    <property type="protein sequence ID" value="PWA74847.1"/>
    <property type="molecule type" value="Genomic_DNA"/>
</dbReference>
<name>A0A2U1NMW0_ARTAN</name>
<dbReference type="PROSITE" id="PS50021">
    <property type="entry name" value="CH"/>
    <property type="match status" value="1"/>
</dbReference>
<dbReference type="Pfam" id="PF00307">
    <property type="entry name" value="CH"/>
    <property type="match status" value="1"/>
</dbReference>
<proteinExistence type="predicted"/>
<comment type="caution">
    <text evidence="6">The sequence shown here is derived from an EMBL/GenBank/DDBJ whole genome shotgun (WGS) entry which is preliminary data.</text>
</comment>
<dbReference type="Gene3D" id="1.10.418.10">
    <property type="entry name" value="Calponin-like domain"/>
    <property type="match status" value="1"/>
</dbReference>
<sequence length="122" mass="13423">MILKVVFVDCIDEEKKLNATYIISVARKLGCSIFLLPEDIMEVNQKMMLMLTASIMYYYYQQCDEEPGSATSSVAVTPDASPGPSINGDDDGSMYGDYFNMTMDDAISDTTSVSNLEDIASL</sequence>
<dbReference type="InterPro" id="IPR039959">
    <property type="entry name" value="Fimbrin/Plastin"/>
</dbReference>
<feature type="region of interest" description="Disordered" evidence="4">
    <location>
        <begin position="68"/>
        <end position="91"/>
    </location>
</feature>
<organism evidence="6 7">
    <name type="scientific">Artemisia annua</name>
    <name type="common">Sweet wormwood</name>
    <dbReference type="NCBI Taxonomy" id="35608"/>
    <lineage>
        <taxon>Eukaryota</taxon>
        <taxon>Viridiplantae</taxon>
        <taxon>Streptophyta</taxon>
        <taxon>Embryophyta</taxon>
        <taxon>Tracheophyta</taxon>
        <taxon>Spermatophyta</taxon>
        <taxon>Magnoliopsida</taxon>
        <taxon>eudicotyledons</taxon>
        <taxon>Gunneridae</taxon>
        <taxon>Pentapetalae</taxon>
        <taxon>asterids</taxon>
        <taxon>campanulids</taxon>
        <taxon>Asterales</taxon>
        <taxon>Asteraceae</taxon>
        <taxon>Asteroideae</taxon>
        <taxon>Anthemideae</taxon>
        <taxon>Artemisiinae</taxon>
        <taxon>Artemisia</taxon>
    </lineage>
</organism>
<evidence type="ECO:0000256" key="1">
    <source>
        <dbReference type="ARBA" id="ARBA00011385"/>
    </source>
</evidence>
<comment type="subunit">
    <text evidence="1">Interacts with F-actin.</text>
</comment>
<dbReference type="PANTHER" id="PTHR19961:SF67">
    <property type="entry name" value="CALPONIN DOMAIN, EF-HAND DOMAIN PAIR, CH DOMAIN SUPERFAMILY, FIMBRIN_PLASTIN"/>
    <property type="match status" value="1"/>
</dbReference>
<keyword evidence="3" id="KW-0009">Actin-binding</keyword>
<evidence type="ECO:0000259" key="5">
    <source>
        <dbReference type="PROSITE" id="PS50021"/>
    </source>
</evidence>
<dbReference type="Proteomes" id="UP000245207">
    <property type="component" value="Unassembled WGS sequence"/>
</dbReference>
<evidence type="ECO:0000256" key="4">
    <source>
        <dbReference type="SAM" id="MobiDB-lite"/>
    </source>
</evidence>
<keyword evidence="2" id="KW-0677">Repeat</keyword>
<reference evidence="6 7" key="1">
    <citation type="journal article" date="2018" name="Mol. Plant">
        <title>The genome of Artemisia annua provides insight into the evolution of Asteraceae family and artemisinin biosynthesis.</title>
        <authorList>
            <person name="Shen Q."/>
            <person name="Zhang L."/>
            <person name="Liao Z."/>
            <person name="Wang S."/>
            <person name="Yan T."/>
            <person name="Shi P."/>
            <person name="Liu M."/>
            <person name="Fu X."/>
            <person name="Pan Q."/>
            <person name="Wang Y."/>
            <person name="Lv Z."/>
            <person name="Lu X."/>
            <person name="Zhang F."/>
            <person name="Jiang W."/>
            <person name="Ma Y."/>
            <person name="Chen M."/>
            <person name="Hao X."/>
            <person name="Li L."/>
            <person name="Tang Y."/>
            <person name="Lv G."/>
            <person name="Zhou Y."/>
            <person name="Sun X."/>
            <person name="Brodelius P.E."/>
            <person name="Rose J.K.C."/>
            <person name="Tang K."/>
        </authorList>
    </citation>
    <scope>NUCLEOTIDE SEQUENCE [LARGE SCALE GENOMIC DNA]</scope>
    <source>
        <strain evidence="7">cv. Huhao1</strain>
        <tissue evidence="6">Leaf</tissue>
    </source>
</reference>
<evidence type="ECO:0000313" key="6">
    <source>
        <dbReference type="EMBL" id="PWA74847.1"/>
    </source>
</evidence>
<dbReference type="OrthoDB" id="431378at2759"/>
<dbReference type="PANTHER" id="PTHR19961">
    <property type="entry name" value="FIMBRIN/PLASTIN"/>
    <property type="match status" value="1"/>
</dbReference>
<dbReference type="GO" id="GO:0005884">
    <property type="term" value="C:actin filament"/>
    <property type="evidence" value="ECO:0007669"/>
    <property type="project" value="TreeGrafter"/>
</dbReference>
<dbReference type="GO" id="GO:0005737">
    <property type="term" value="C:cytoplasm"/>
    <property type="evidence" value="ECO:0007669"/>
    <property type="project" value="TreeGrafter"/>
</dbReference>
<evidence type="ECO:0000256" key="3">
    <source>
        <dbReference type="ARBA" id="ARBA00023203"/>
    </source>
</evidence>
<accession>A0A2U1NMW0</accession>
<dbReference type="AlphaFoldDB" id="A0A2U1NMW0"/>
<dbReference type="InterPro" id="IPR036872">
    <property type="entry name" value="CH_dom_sf"/>
</dbReference>
<feature type="domain" description="Calponin-homology (CH)" evidence="5">
    <location>
        <begin position="1"/>
        <end position="60"/>
    </location>
</feature>
<dbReference type="STRING" id="35608.A0A2U1NMW0"/>
<protein>
    <submittedName>
        <fullName evidence="6">Dystrophin</fullName>
    </submittedName>
</protein>
<dbReference type="GO" id="GO:0051017">
    <property type="term" value="P:actin filament bundle assembly"/>
    <property type="evidence" value="ECO:0007669"/>
    <property type="project" value="InterPro"/>
</dbReference>
<keyword evidence="7" id="KW-1185">Reference proteome</keyword>
<dbReference type="InterPro" id="IPR001715">
    <property type="entry name" value="CH_dom"/>
</dbReference>
<dbReference type="FunFam" id="1.10.418.10:FF:000119">
    <property type="entry name" value="Fimbrin-like protein 2-like"/>
    <property type="match status" value="1"/>
</dbReference>
<dbReference type="SUPFAM" id="SSF47576">
    <property type="entry name" value="Calponin-homology domain, CH-domain"/>
    <property type="match status" value="1"/>
</dbReference>
<evidence type="ECO:0000256" key="2">
    <source>
        <dbReference type="ARBA" id="ARBA00022737"/>
    </source>
</evidence>
<dbReference type="GO" id="GO:0051639">
    <property type="term" value="P:actin filament network formation"/>
    <property type="evidence" value="ECO:0007669"/>
    <property type="project" value="TreeGrafter"/>
</dbReference>
<gene>
    <name evidence="6" type="ORF">CTI12_AA247610</name>
</gene>
<dbReference type="GO" id="GO:0051015">
    <property type="term" value="F:actin filament binding"/>
    <property type="evidence" value="ECO:0007669"/>
    <property type="project" value="InterPro"/>
</dbReference>